<evidence type="ECO:0000256" key="6">
    <source>
        <dbReference type="RuleBase" id="RU000471"/>
    </source>
</evidence>
<evidence type="ECO:0000256" key="1">
    <source>
        <dbReference type="ARBA" id="ARBA00004141"/>
    </source>
</evidence>
<evidence type="ECO:0000256" key="2">
    <source>
        <dbReference type="ARBA" id="ARBA00022692"/>
    </source>
</evidence>
<name>A0A517P9X7_9PLAN</name>
<evidence type="ECO:0000256" key="7">
    <source>
        <dbReference type="SAM" id="MobiDB-lite"/>
    </source>
</evidence>
<keyword evidence="9" id="KW-1185">Reference proteome</keyword>
<organism evidence="8 9">
    <name type="scientific">Alienimonas californiensis</name>
    <dbReference type="NCBI Taxonomy" id="2527989"/>
    <lineage>
        <taxon>Bacteria</taxon>
        <taxon>Pseudomonadati</taxon>
        <taxon>Planctomycetota</taxon>
        <taxon>Planctomycetia</taxon>
        <taxon>Planctomycetales</taxon>
        <taxon>Planctomycetaceae</taxon>
        <taxon>Alienimonas</taxon>
    </lineage>
</organism>
<keyword evidence="4 5" id="KW-0472">Membrane</keyword>
<comment type="subunit">
    <text evidence="5">NDH-1 is composed of 14 different subunits. Subunits NuoA, H, J, K, L, M, N constitute the membrane sector of the complex.</text>
</comment>
<keyword evidence="2 5" id="KW-0812">Transmembrane</keyword>
<sequence length="441" mass="46723">MLAQSPAADLVVPAAPAAPAEAVEPVTLAGWLAESVGLDGFWALAVAAAVHAFVLLNLFGALPAAFIWLERKESGRMQDRQGPTRVGGRFGWLQALADGLKLIQKEDLVPDAADKWLFRASLYVPAISVLLAFTLLPFNARWVAVASDVGLFLILAVLSLEVVGVVLGGYTSGSKWSLLGGMREAAQMVSYEIPLALTALVPVVAAGSLSMGEIGLFQAGWLFPNWLVFANPFCAVAFVCYFVVAVAECKRAPFDLAEAESELVAGYFTEYASFRWSMFMLAEYASMFVVSLIASLLFLGAWWTGIAPLDAALMGLNDWRPDVGVEGFSVGGYLANVLFAGVVCLKASLLVAVQIWVRWSLPRLRIDQVMSACLKYLTPIACVLLLGATLWPLGMLAIVGRPTAFGATSFSTPPGSPSPLGGASAMIAPPNGDGEPGEAFP</sequence>
<feature type="transmembrane region" description="Helical" evidence="5">
    <location>
        <begin position="223"/>
        <end position="244"/>
    </location>
</feature>
<feature type="transmembrane region" description="Helical" evidence="5">
    <location>
        <begin position="149"/>
        <end position="170"/>
    </location>
</feature>
<keyword evidence="8" id="KW-0560">Oxidoreductase</keyword>
<dbReference type="InterPro" id="IPR018086">
    <property type="entry name" value="NADH_UbQ_OxRdtase_su1_CS"/>
</dbReference>
<accession>A0A517P9X7</accession>
<keyword evidence="3 5" id="KW-1133">Transmembrane helix</keyword>
<feature type="region of interest" description="Disordered" evidence="7">
    <location>
        <begin position="411"/>
        <end position="441"/>
    </location>
</feature>
<comment type="function">
    <text evidence="5">NDH-1 shuttles electrons from NADH, via FMN and iron-sulfur (Fe-S) centers, to quinones in the respiratory chain. The immediate electron acceptor for the enzyme in this species is believed to be ubiquinone. Couples the redox reaction to proton translocation (for every two electrons transferred, four hydrogen ions are translocated across the cytoplasmic membrane), and thus conserves the redox energy in a proton gradient. This subunit may bind ubiquinone.</text>
</comment>
<feature type="transmembrane region" description="Helical" evidence="5">
    <location>
        <begin position="377"/>
        <end position="399"/>
    </location>
</feature>
<evidence type="ECO:0000313" key="8">
    <source>
        <dbReference type="EMBL" id="QDT16180.1"/>
    </source>
</evidence>
<feature type="transmembrane region" description="Helical" evidence="5">
    <location>
        <begin position="41"/>
        <end position="69"/>
    </location>
</feature>
<dbReference type="PANTHER" id="PTHR11432:SF3">
    <property type="entry name" value="NADH-UBIQUINONE OXIDOREDUCTASE CHAIN 1"/>
    <property type="match status" value="1"/>
</dbReference>
<keyword evidence="5" id="KW-0874">Quinone</keyword>
<feature type="transmembrane region" description="Helical" evidence="5">
    <location>
        <begin position="122"/>
        <end position="143"/>
    </location>
</feature>
<feature type="transmembrane region" description="Helical" evidence="5">
    <location>
        <begin position="333"/>
        <end position="357"/>
    </location>
</feature>
<dbReference type="EMBL" id="CP036265">
    <property type="protein sequence ID" value="QDT16180.1"/>
    <property type="molecule type" value="Genomic_DNA"/>
</dbReference>
<evidence type="ECO:0000313" key="9">
    <source>
        <dbReference type="Proteomes" id="UP000318741"/>
    </source>
</evidence>
<feature type="compositionally biased region" description="Low complexity" evidence="7">
    <location>
        <begin position="411"/>
        <end position="425"/>
    </location>
</feature>
<dbReference type="InterPro" id="IPR001694">
    <property type="entry name" value="NADH_UbQ_OxRdtase_su1/FPO"/>
</dbReference>
<proteinExistence type="inferred from homology"/>
<comment type="subcellular location">
    <subcellularLocation>
        <location evidence="5 6">Cell membrane</location>
        <topology evidence="5 6">Multi-pass membrane protein</topology>
    </subcellularLocation>
    <subcellularLocation>
        <location evidence="1">Membrane</location>
        <topology evidence="1">Multi-pass membrane protein</topology>
    </subcellularLocation>
</comment>
<dbReference type="AlphaFoldDB" id="A0A517P9X7"/>
<comment type="catalytic activity">
    <reaction evidence="5">
        <text>a quinone + NADH + 5 H(+)(in) = a quinol + NAD(+) + 4 H(+)(out)</text>
        <dbReference type="Rhea" id="RHEA:57888"/>
        <dbReference type="ChEBI" id="CHEBI:15378"/>
        <dbReference type="ChEBI" id="CHEBI:24646"/>
        <dbReference type="ChEBI" id="CHEBI:57540"/>
        <dbReference type="ChEBI" id="CHEBI:57945"/>
        <dbReference type="ChEBI" id="CHEBI:132124"/>
    </reaction>
</comment>
<keyword evidence="5 6" id="KW-0520">NAD</keyword>
<dbReference type="Pfam" id="PF00146">
    <property type="entry name" value="NADHdh"/>
    <property type="match status" value="1"/>
</dbReference>
<evidence type="ECO:0000256" key="3">
    <source>
        <dbReference type="ARBA" id="ARBA00022989"/>
    </source>
</evidence>
<keyword evidence="5" id="KW-0830">Ubiquinone</keyword>
<dbReference type="GO" id="GO:0003954">
    <property type="term" value="F:NADH dehydrogenase activity"/>
    <property type="evidence" value="ECO:0007669"/>
    <property type="project" value="TreeGrafter"/>
</dbReference>
<evidence type="ECO:0000256" key="4">
    <source>
        <dbReference type="ARBA" id="ARBA00023136"/>
    </source>
</evidence>
<dbReference type="GO" id="GO:0016655">
    <property type="term" value="F:oxidoreductase activity, acting on NAD(P)H, quinone or similar compound as acceptor"/>
    <property type="evidence" value="ECO:0007669"/>
    <property type="project" value="UniProtKB-UniRule"/>
</dbReference>
<gene>
    <name evidence="8" type="primary">nqo8</name>
    <name evidence="5" type="synonym">nuoH</name>
    <name evidence="8" type="ORF">CA12_22790</name>
</gene>
<reference evidence="8 9" key="1">
    <citation type="submission" date="2019-02" db="EMBL/GenBank/DDBJ databases">
        <title>Deep-cultivation of Planctomycetes and their phenomic and genomic characterization uncovers novel biology.</title>
        <authorList>
            <person name="Wiegand S."/>
            <person name="Jogler M."/>
            <person name="Boedeker C."/>
            <person name="Pinto D."/>
            <person name="Vollmers J."/>
            <person name="Rivas-Marin E."/>
            <person name="Kohn T."/>
            <person name="Peeters S.H."/>
            <person name="Heuer A."/>
            <person name="Rast P."/>
            <person name="Oberbeckmann S."/>
            <person name="Bunk B."/>
            <person name="Jeske O."/>
            <person name="Meyerdierks A."/>
            <person name="Storesund J.E."/>
            <person name="Kallscheuer N."/>
            <person name="Luecker S."/>
            <person name="Lage O.M."/>
            <person name="Pohl T."/>
            <person name="Merkel B.J."/>
            <person name="Hornburger P."/>
            <person name="Mueller R.-W."/>
            <person name="Bruemmer F."/>
            <person name="Labrenz M."/>
            <person name="Spormann A.M."/>
            <person name="Op den Camp H."/>
            <person name="Overmann J."/>
            <person name="Amann R."/>
            <person name="Jetten M.S.M."/>
            <person name="Mascher T."/>
            <person name="Medema M.H."/>
            <person name="Devos D.P."/>
            <person name="Kaster A.-K."/>
            <person name="Ovreas L."/>
            <person name="Rohde M."/>
            <person name="Galperin M.Y."/>
            <person name="Jogler C."/>
        </authorList>
    </citation>
    <scope>NUCLEOTIDE SEQUENCE [LARGE SCALE GENOMIC DNA]</scope>
    <source>
        <strain evidence="8 9">CA12</strain>
    </source>
</reference>
<dbReference type="PROSITE" id="PS00668">
    <property type="entry name" value="COMPLEX1_ND1_2"/>
    <property type="match status" value="1"/>
</dbReference>
<dbReference type="RefSeq" id="WP_145359046.1">
    <property type="nucleotide sequence ID" value="NZ_CP036265.1"/>
</dbReference>
<dbReference type="Proteomes" id="UP000318741">
    <property type="component" value="Chromosome"/>
</dbReference>
<dbReference type="GO" id="GO:0005886">
    <property type="term" value="C:plasma membrane"/>
    <property type="evidence" value="ECO:0007669"/>
    <property type="project" value="UniProtKB-SubCell"/>
</dbReference>
<dbReference type="KEGG" id="acaf:CA12_22790"/>
<dbReference type="PANTHER" id="PTHR11432">
    <property type="entry name" value="NADH DEHYDROGENASE SUBUNIT 1"/>
    <property type="match status" value="1"/>
</dbReference>
<feature type="transmembrane region" description="Helical" evidence="5">
    <location>
        <begin position="284"/>
        <end position="304"/>
    </location>
</feature>
<dbReference type="GO" id="GO:0009060">
    <property type="term" value="P:aerobic respiration"/>
    <property type="evidence" value="ECO:0007669"/>
    <property type="project" value="TreeGrafter"/>
</dbReference>
<evidence type="ECO:0000256" key="5">
    <source>
        <dbReference type="HAMAP-Rule" id="MF_01350"/>
    </source>
</evidence>
<protein>
    <recommendedName>
        <fullName evidence="5">NADH-quinone oxidoreductase subunit H</fullName>
        <ecNumber evidence="5">7.1.1.-</ecNumber>
    </recommendedName>
    <alternativeName>
        <fullName evidence="5">NADH dehydrogenase I subunit H</fullName>
    </alternativeName>
    <alternativeName>
        <fullName evidence="5">NDH-1 subunit H</fullName>
    </alternativeName>
</protein>
<dbReference type="EC" id="7.1.1.-" evidence="5"/>
<dbReference type="OrthoDB" id="9803734at2"/>
<keyword evidence="5" id="KW-1278">Translocase</keyword>
<dbReference type="GO" id="GO:0048038">
    <property type="term" value="F:quinone binding"/>
    <property type="evidence" value="ECO:0007669"/>
    <property type="project" value="UniProtKB-KW"/>
</dbReference>
<comment type="similarity">
    <text evidence="5 6">Belongs to the complex I subunit 1 family.</text>
</comment>
<dbReference type="HAMAP" id="MF_01350">
    <property type="entry name" value="NDH1_NuoH"/>
    <property type="match status" value="1"/>
</dbReference>
<feature type="transmembrane region" description="Helical" evidence="5">
    <location>
        <begin position="191"/>
        <end position="211"/>
    </location>
</feature>
<keyword evidence="5" id="KW-1003">Cell membrane</keyword>